<comment type="caution">
    <text evidence="1">The sequence shown here is derived from an EMBL/GenBank/DDBJ whole genome shotgun (WGS) entry which is preliminary data.</text>
</comment>
<dbReference type="AlphaFoldDB" id="A0A6A4ZWV9"/>
<sequence>MMDGILTDEEIATLANDTTPAQPPRPVKITMQLIRKCMSMPHAAAPPSTDNGHDDDAEYVSQDIPALHVVGSHVRPTESWVSCRRVASMLTKPVLRLDWQGITKIEHLDVFCHVRDLYLQHVCMASYGQSYHMNRAMTILLYMYIYGEQNAIYRLENLDFHSNLEFLALSHNHITV</sequence>
<accession>A0A6A4ZWV9</accession>
<dbReference type="Proteomes" id="UP000469452">
    <property type="component" value="Unassembled WGS sequence"/>
</dbReference>
<name>A0A6A4ZWV9_APHAT</name>
<proteinExistence type="predicted"/>
<feature type="non-terminal residue" evidence="1">
    <location>
        <position position="176"/>
    </location>
</feature>
<gene>
    <name evidence="1" type="ORF">AaE_009638</name>
</gene>
<dbReference type="VEuPathDB" id="FungiDB:H257_09227"/>
<reference evidence="1 2" key="1">
    <citation type="submission" date="2019-06" db="EMBL/GenBank/DDBJ databases">
        <title>Genomics analysis of Aphanomyces spp. identifies a new class of oomycete effector associated with host adaptation.</title>
        <authorList>
            <person name="Gaulin E."/>
        </authorList>
    </citation>
    <scope>NUCLEOTIDE SEQUENCE [LARGE SCALE GENOMIC DNA]</scope>
    <source>
        <strain evidence="1 2">E</strain>
    </source>
</reference>
<evidence type="ECO:0000313" key="1">
    <source>
        <dbReference type="EMBL" id="KAF0726098.1"/>
    </source>
</evidence>
<organism evidence="1 2">
    <name type="scientific">Aphanomyces astaci</name>
    <name type="common">Crayfish plague agent</name>
    <dbReference type="NCBI Taxonomy" id="112090"/>
    <lineage>
        <taxon>Eukaryota</taxon>
        <taxon>Sar</taxon>
        <taxon>Stramenopiles</taxon>
        <taxon>Oomycota</taxon>
        <taxon>Saprolegniomycetes</taxon>
        <taxon>Saprolegniales</taxon>
        <taxon>Verrucalvaceae</taxon>
        <taxon>Aphanomyces</taxon>
    </lineage>
</organism>
<protein>
    <submittedName>
        <fullName evidence="1">Uncharacterized protein</fullName>
    </submittedName>
</protein>
<dbReference type="EMBL" id="VJMI01015599">
    <property type="protein sequence ID" value="KAF0726098.1"/>
    <property type="molecule type" value="Genomic_DNA"/>
</dbReference>
<evidence type="ECO:0000313" key="2">
    <source>
        <dbReference type="Proteomes" id="UP000469452"/>
    </source>
</evidence>
<dbReference type="SUPFAM" id="SSF52058">
    <property type="entry name" value="L domain-like"/>
    <property type="match status" value="1"/>
</dbReference>